<evidence type="ECO:0000259" key="2">
    <source>
        <dbReference type="PROSITE" id="PS50010"/>
    </source>
</evidence>
<gene>
    <name evidence="3" type="ORF">SUNI508_03211</name>
</gene>
<keyword evidence="4" id="KW-1185">Reference proteome</keyword>
<proteinExistence type="predicted"/>
<feature type="compositionally biased region" description="Pro residues" evidence="1">
    <location>
        <begin position="894"/>
        <end position="905"/>
    </location>
</feature>
<accession>A0ABR2VE30</accession>
<feature type="region of interest" description="Disordered" evidence="1">
    <location>
        <begin position="182"/>
        <end position="218"/>
    </location>
</feature>
<evidence type="ECO:0000313" key="4">
    <source>
        <dbReference type="Proteomes" id="UP001408356"/>
    </source>
</evidence>
<feature type="region of interest" description="Disordered" evidence="1">
    <location>
        <begin position="1"/>
        <end position="20"/>
    </location>
</feature>
<feature type="compositionally biased region" description="Polar residues" evidence="1">
    <location>
        <begin position="914"/>
        <end position="930"/>
    </location>
</feature>
<dbReference type="PANTHER" id="PTHR45818:SF3">
    <property type="entry name" value="PROTEIN VAV"/>
    <property type="match status" value="1"/>
</dbReference>
<dbReference type="InterPro" id="IPR035899">
    <property type="entry name" value="DBL_dom_sf"/>
</dbReference>
<evidence type="ECO:0000256" key="1">
    <source>
        <dbReference type="SAM" id="MobiDB-lite"/>
    </source>
</evidence>
<dbReference type="PANTHER" id="PTHR45818">
    <property type="entry name" value="PROTEIN VAV"/>
    <property type="match status" value="1"/>
</dbReference>
<comment type="caution">
    <text evidence="3">The sequence shown here is derived from an EMBL/GenBank/DDBJ whole genome shotgun (WGS) entry which is preliminary data.</text>
</comment>
<feature type="compositionally biased region" description="Basic and acidic residues" evidence="1">
    <location>
        <begin position="207"/>
        <end position="218"/>
    </location>
</feature>
<organism evidence="3 4">
    <name type="scientific">Seiridium unicorne</name>
    <dbReference type="NCBI Taxonomy" id="138068"/>
    <lineage>
        <taxon>Eukaryota</taxon>
        <taxon>Fungi</taxon>
        <taxon>Dikarya</taxon>
        <taxon>Ascomycota</taxon>
        <taxon>Pezizomycotina</taxon>
        <taxon>Sordariomycetes</taxon>
        <taxon>Xylariomycetidae</taxon>
        <taxon>Amphisphaeriales</taxon>
        <taxon>Sporocadaceae</taxon>
        <taxon>Seiridium</taxon>
    </lineage>
</organism>
<feature type="compositionally biased region" description="Polar residues" evidence="1">
    <location>
        <begin position="884"/>
        <end position="893"/>
    </location>
</feature>
<dbReference type="EMBL" id="JARVKF010000024">
    <property type="protein sequence ID" value="KAK9425071.1"/>
    <property type="molecule type" value="Genomic_DNA"/>
</dbReference>
<name>A0ABR2VE30_9PEZI</name>
<feature type="region of interest" description="Disordered" evidence="1">
    <location>
        <begin position="772"/>
        <end position="798"/>
    </location>
</feature>
<feature type="region of interest" description="Disordered" evidence="1">
    <location>
        <begin position="833"/>
        <end position="939"/>
    </location>
</feature>
<reference evidence="3 4" key="1">
    <citation type="journal article" date="2024" name="J. Plant Pathol.">
        <title>Sequence and assembly of the genome of Seiridium unicorne, isolate CBS 538.82, causal agent of cypress canker disease.</title>
        <authorList>
            <person name="Scali E."/>
            <person name="Rocca G.D."/>
            <person name="Danti R."/>
            <person name="Garbelotto M."/>
            <person name="Barberini S."/>
            <person name="Baroncelli R."/>
            <person name="Emiliani G."/>
        </authorList>
    </citation>
    <scope>NUCLEOTIDE SEQUENCE [LARGE SCALE GENOMIC DNA]</scope>
    <source>
        <strain evidence="3 4">BM-138-508</strain>
    </source>
</reference>
<evidence type="ECO:0000313" key="3">
    <source>
        <dbReference type="EMBL" id="KAK9425071.1"/>
    </source>
</evidence>
<dbReference type="Pfam" id="PF00621">
    <property type="entry name" value="RhoGEF"/>
    <property type="match status" value="1"/>
</dbReference>
<dbReference type="InterPro" id="IPR011993">
    <property type="entry name" value="PH-like_dom_sf"/>
</dbReference>
<dbReference type="Proteomes" id="UP001408356">
    <property type="component" value="Unassembled WGS sequence"/>
</dbReference>
<feature type="region of interest" description="Disordered" evidence="1">
    <location>
        <begin position="119"/>
        <end position="158"/>
    </location>
</feature>
<dbReference type="SMART" id="SM00325">
    <property type="entry name" value="RhoGEF"/>
    <property type="match status" value="1"/>
</dbReference>
<feature type="compositionally biased region" description="Basic residues" evidence="1">
    <location>
        <begin position="119"/>
        <end position="132"/>
    </location>
</feature>
<feature type="domain" description="DH" evidence="2">
    <location>
        <begin position="230"/>
        <end position="477"/>
    </location>
</feature>
<dbReference type="Gene3D" id="2.30.29.30">
    <property type="entry name" value="Pleckstrin-homology domain (PH domain)/Phosphotyrosine-binding domain (PTB)"/>
    <property type="match status" value="1"/>
</dbReference>
<feature type="compositionally biased region" description="Basic and acidic residues" evidence="1">
    <location>
        <begin position="857"/>
        <end position="875"/>
    </location>
</feature>
<dbReference type="Gene3D" id="1.20.900.10">
    <property type="entry name" value="Dbl homology (DH) domain"/>
    <property type="match status" value="1"/>
</dbReference>
<sequence length="955" mass="106229">MALVISDPTHRPSSRSSSVEVRRKSSWATLLHPRTALKVNCADPDLSCHDIELASLGETEPWKDLDKYAELGLTLDAEEEEYPNQIVEYPRLSTEGDYHAVDAGETTSMVKPFQKWMKTLHRRAQQRSRRRSSTGGQVPFPDLPDDGLSYGHRESSSDSSFGYVAGVRSASISFAGSAFTRSRRNTAMSSQHDKADRSSRASMSVGRRSEDSVRSERSAIDPAVTERLLQRRRILEELIHTEESYIGDVKFLMNVYITILASLPTQHPGLRSSINRNLTDIVELHEEILGELHRVVPNSEYTQVEQLYSAPNPARKASHHQRWRSLDSVPEHNGGGFWLRTVPGMTAEPDVAAEVSRIFRERMHRFFVYEEYSAKYEMMIKEVASAPRTMPQWESYQKGLEALAASLGSVHHQLDRSRKSLTIGDLLVKPIQRICKYPLLFAELLKYTPVYDCPNSHSEIENVLARLREATTEINRATGDPSVKVSMETTWLLQDRLVFPNQSFDAALKTTIRSLGQIQLCGALHICWQARGGVQGQYMVCLLYKECLCLATASKVDQLYTIQACIGLNTIKIEEADNGRGLQCHTAPFSWKLVFEIDHQLYEVVMTACTPKEEHEWKSRLANSIPSESQEPGEPLFCSALSMNIKSLGTVFGKPGSVARRLSIHRATTVGPKSPLCQVILKNTTTMREPSNSASEAPINRSQSLLTTTSRIPILAPPRGERARLEAQLSDVWSRKVLPFPGITTRSRSEHLVRTSASTMMRKLSVASITNSFAKRSGSSPSASTEKANNKDPPQANNVVDSVATVDHEFPTPTLDLDYDLSDFQRLPVIRDATERSNSCSPGMASTEADSPSGTVRRLDLSKSENKINDVKDSGGKASKTMALRTSSANSVPRQPPTKAGPPATPMMEKENMSKAQQVKRSVQETTSPVKPSKRSKVGSINRSVMAGAIRNFFR</sequence>
<dbReference type="PROSITE" id="PS50010">
    <property type="entry name" value="DH_2"/>
    <property type="match status" value="1"/>
</dbReference>
<feature type="compositionally biased region" description="Polar residues" evidence="1">
    <location>
        <begin position="772"/>
        <end position="787"/>
    </location>
</feature>
<dbReference type="InterPro" id="IPR000219">
    <property type="entry name" value="DH_dom"/>
</dbReference>
<dbReference type="SUPFAM" id="SSF48065">
    <property type="entry name" value="DBL homology domain (DH-domain)"/>
    <property type="match status" value="1"/>
</dbReference>
<protein>
    <recommendedName>
        <fullName evidence="2">DH domain-containing protein</fullName>
    </recommendedName>
</protein>